<feature type="region of interest" description="Disordered" evidence="2">
    <location>
        <begin position="666"/>
        <end position="690"/>
    </location>
</feature>
<feature type="region of interest" description="Disordered" evidence="2">
    <location>
        <begin position="319"/>
        <end position="403"/>
    </location>
</feature>
<accession>A0A017ST50</accession>
<dbReference type="EMBL" id="KK088411">
    <property type="protein sequence ID" value="EYE99460.1"/>
    <property type="molecule type" value="Genomic_DNA"/>
</dbReference>
<dbReference type="HOGENOM" id="CLU_009628_0_0_1"/>
<gene>
    <name evidence="4" type="ORF">EURHEDRAFT_445950</name>
</gene>
<dbReference type="InterPro" id="IPR013176">
    <property type="entry name" value="Ccz1"/>
</dbReference>
<reference evidence="5" key="1">
    <citation type="journal article" date="2014" name="Nat. Commun.">
        <title>Genomic adaptations of the halophilic Dead Sea filamentous fungus Eurotium rubrum.</title>
        <authorList>
            <person name="Kis-Papo T."/>
            <person name="Weig A.R."/>
            <person name="Riley R."/>
            <person name="Persoh D."/>
            <person name="Salamov A."/>
            <person name="Sun H."/>
            <person name="Lipzen A."/>
            <person name="Wasser S.P."/>
            <person name="Rambold G."/>
            <person name="Grigoriev I.V."/>
            <person name="Nevo E."/>
        </authorList>
    </citation>
    <scope>NUCLEOTIDE SEQUENCE [LARGE SCALE GENOMIC DNA]</scope>
    <source>
        <strain evidence="5">CBS 135680</strain>
    </source>
</reference>
<name>A0A017ST50_ASPRC</name>
<feature type="compositionally biased region" description="Basic and acidic residues" evidence="2">
    <location>
        <begin position="46"/>
        <end position="66"/>
    </location>
</feature>
<dbReference type="Proteomes" id="UP000019804">
    <property type="component" value="Unassembled WGS sequence"/>
</dbReference>
<organism evidence="4 5">
    <name type="scientific">Aspergillus ruber (strain CBS 135680)</name>
    <dbReference type="NCBI Taxonomy" id="1388766"/>
    <lineage>
        <taxon>Eukaryota</taxon>
        <taxon>Fungi</taxon>
        <taxon>Dikarya</taxon>
        <taxon>Ascomycota</taxon>
        <taxon>Pezizomycotina</taxon>
        <taxon>Eurotiomycetes</taxon>
        <taxon>Eurotiomycetidae</taxon>
        <taxon>Eurotiales</taxon>
        <taxon>Aspergillaceae</taxon>
        <taxon>Aspergillus</taxon>
        <taxon>Aspergillus subgen. Aspergillus</taxon>
    </lineage>
</organism>
<dbReference type="RefSeq" id="XP_040643148.1">
    <property type="nucleotide sequence ID" value="XM_040783560.1"/>
</dbReference>
<feature type="compositionally biased region" description="Basic and acidic residues" evidence="2">
    <location>
        <begin position="482"/>
        <end position="494"/>
    </location>
</feature>
<evidence type="ECO:0000313" key="5">
    <source>
        <dbReference type="Proteomes" id="UP000019804"/>
    </source>
</evidence>
<evidence type="ECO:0000256" key="1">
    <source>
        <dbReference type="ARBA" id="ARBA00005352"/>
    </source>
</evidence>
<feature type="compositionally biased region" description="Basic and acidic residues" evidence="2">
    <location>
        <begin position="443"/>
        <end position="463"/>
    </location>
</feature>
<evidence type="ECO:0000313" key="4">
    <source>
        <dbReference type="EMBL" id="EYE99460.1"/>
    </source>
</evidence>
<protein>
    <recommendedName>
        <fullName evidence="3">CCZ1/INTU/HSP4 first Longin domain-containing protein</fullName>
    </recommendedName>
</protein>
<feature type="compositionally biased region" description="Low complexity" evidence="2">
    <location>
        <begin position="673"/>
        <end position="690"/>
    </location>
</feature>
<dbReference type="PANTHER" id="PTHR13056">
    <property type="entry name" value="VACUOLAR FUSION PROTEIN CCZ1 HOMOLOG-RELATED"/>
    <property type="match status" value="1"/>
</dbReference>
<keyword evidence="5" id="KW-1185">Reference proteome</keyword>
<dbReference type="STRING" id="1388766.A0A017ST50"/>
<sequence>MPESDFVSVIPAQLSFLAIYNPLLGPTDETLNDQIVFYTSRSSRLRRTESAAREDDNENSKDESNGRLRQIGLAQGMVGFAKSFSDGKALEYVETEKSRVVLHELEQNWWILVSVDLTRIPSGSHSGTPSQHDANESPSFVYSSRELCPPHLMIQQLRRTHALFLLHHDFTLDTLYERVGRSTLCALLERLWGKFAWNWEALLNGNPAVDIYDGIKLSVGGELGIGVGEEEWGSGEREVLEDFVSRTDGLVDLVVSRFGDPPTQVAAGDNPPWLGFGAYPRSSDGVIFSGVGGISRLSVARISQWMGWIYRYGDSAYGVGEDPTSPRRRKPRRKRGRLHSKGASISSNARSPSETLNPDRSFSPGIPRPLVVGTPPPEGRANPQMIRDNSPARSEQQEGDWSSLKPETFMKYLTLGYGTSWFSSNPHPSVSASKHNDGPSNAGREETKQDAEEETQRKPKVQDLGRFIVGLREEEDPSGHSPESHTEGNSKGRIEPRIIHVHLAGPEQEQKGLQAVVYLHQPFIFTFLFDPETPSLSNHALYDSIRHQLYPLHKQLSNSTSPTTAETRISVSENESAANQQQPVYDLVYDPSNLTIRSSIPNIPDLAAYAASHPNNRPWSRLESINIHHQLLSTYLDTRARPLEIERTCKSSHGWWIVWVRMFPTETPEPINDPTTPTSTTATTPTPPSDTAQEAFLVRKASDAQAANHTRGVSMNSGGGGSTSFFRDLGGAPSSFSLPSLTGSGMQADIMGPAKLVEGLGMDARRYIEKLLSLNR</sequence>
<feature type="compositionally biased region" description="Basic residues" evidence="2">
    <location>
        <begin position="326"/>
        <end position="340"/>
    </location>
</feature>
<dbReference type="PANTHER" id="PTHR13056:SF0">
    <property type="entry name" value="VACUOLAR FUSION PROTEIN CCZ1 HOMOLOG-RELATED"/>
    <property type="match status" value="1"/>
</dbReference>
<dbReference type="GO" id="GO:0035658">
    <property type="term" value="C:Mon1-Ccz1 complex"/>
    <property type="evidence" value="ECO:0007669"/>
    <property type="project" value="InterPro"/>
</dbReference>
<dbReference type="GeneID" id="63698684"/>
<comment type="similarity">
    <text evidence="1">Belongs to the CCZ1 family.</text>
</comment>
<evidence type="ECO:0000259" key="3">
    <source>
        <dbReference type="Pfam" id="PF19031"/>
    </source>
</evidence>
<dbReference type="GO" id="GO:0016192">
    <property type="term" value="P:vesicle-mediated transport"/>
    <property type="evidence" value="ECO:0007669"/>
    <property type="project" value="InterPro"/>
</dbReference>
<dbReference type="Pfam" id="PF19031">
    <property type="entry name" value="Intu_longin_1"/>
    <property type="match status" value="1"/>
</dbReference>
<feature type="region of interest" description="Disordered" evidence="2">
    <location>
        <begin position="426"/>
        <end position="494"/>
    </location>
</feature>
<feature type="region of interest" description="Disordered" evidence="2">
    <location>
        <begin position="46"/>
        <end position="67"/>
    </location>
</feature>
<feature type="compositionally biased region" description="Polar residues" evidence="2">
    <location>
        <begin position="343"/>
        <end position="360"/>
    </location>
</feature>
<dbReference type="AlphaFoldDB" id="A0A017ST50"/>
<dbReference type="OrthoDB" id="240546at2759"/>
<evidence type="ECO:0000256" key="2">
    <source>
        <dbReference type="SAM" id="MobiDB-lite"/>
    </source>
</evidence>
<feature type="domain" description="CCZ1/INTU/HSP4 first Longin" evidence="3">
    <location>
        <begin position="15"/>
        <end position="118"/>
    </location>
</feature>
<proteinExistence type="inferred from homology"/>
<dbReference type="InterPro" id="IPR043987">
    <property type="entry name" value="CCZ1/INTU/HSP4_longin_1"/>
</dbReference>